<dbReference type="InterPro" id="IPR027417">
    <property type="entry name" value="P-loop_NTPase"/>
</dbReference>
<accession>A0A1G8CYZ4</accession>
<keyword evidence="3" id="KW-0143">Chaperone</keyword>
<evidence type="ECO:0000259" key="6">
    <source>
        <dbReference type="SMART" id="SM00833"/>
    </source>
</evidence>
<proteinExistence type="inferred from homology"/>
<protein>
    <submittedName>
        <fullName evidence="7">GTPase, G3E family</fullName>
    </submittedName>
</protein>
<dbReference type="SUPFAM" id="SSF52540">
    <property type="entry name" value="P-loop containing nucleoside triphosphate hydrolases"/>
    <property type="match status" value="1"/>
</dbReference>
<organism evidence="7 8">
    <name type="scientific">Alteribacillus bidgolensis</name>
    <dbReference type="NCBI Taxonomy" id="930129"/>
    <lineage>
        <taxon>Bacteria</taxon>
        <taxon>Bacillati</taxon>
        <taxon>Bacillota</taxon>
        <taxon>Bacilli</taxon>
        <taxon>Bacillales</taxon>
        <taxon>Bacillaceae</taxon>
        <taxon>Alteribacillus</taxon>
    </lineage>
</organism>
<dbReference type="InterPro" id="IPR003495">
    <property type="entry name" value="CobW/HypB/UreG_nucleotide-bd"/>
</dbReference>
<dbReference type="InterPro" id="IPR011629">
    <property type="entry name" value="CobW-like_C"/>
</dbReference>
<keyword evidence="1" id="KW-0547">Nucleotide-binding</keyword>
<sequence>MSRVPVTVLSGYLGAGKTTVLNYILNNAEGLKIAVIVNDMSEINIDANLIEQGGFSRSEEKLVEMSNGCICCTLREDLLVEVEKLANAGDIDYMLIESSGISEPIPVAQTFTYLDEDMDIDLSRFCRLDSLVTVVDAYGFWKDVKSGESLLDRKQAVGEEDEREIADLLIDQVEFCDQLIINKCDKLSEEELAKLEAVLRKLQPEATFIRAIHGKVNPKNILHTKAFDFERASAAAGWIKELQQGPENHTPETEEYGITSFVYKKQRPFHTNRFNDWLEHQMPESIIRAKGIVWCATRNDVAISISYAGGSVSISPVSYWLASLPQRMQAQVKAENPESIRHWHEEFGDRMNEFVIIGADMNEAQIREELDACLLTDEEMKTDWETLEDPYDWIIQPAATNS</sequence>
<dbReference type="GO" id="GO:0016787">
    <property type="term" value="F:hydrolase activity"/>
    <property type="evidence" value="ECO:0007669"/>
    <property type="project" value="UniProtKB-KW"/>
</dbReference>
<dbReference type="Pfam" id="PF02492">
    <property type="entry name" value="cobW"/>
    <property type="match status" value="1"/>
</dbReference>
<evidence type="ECO:0000256" key="3">
    <source>
        <dbReference type="ARBA" id="ARBA00023186"/>
    </source>
</evidence>
<reference evidence="7 8" key="1">
    <citation type="submission" date="2016-10" db="EMBL/GenBank/DDBJ databases">
        <authorList>
            <person name="de Groot N.N."/>
        </authorList>
    </citation>
    <scope>NUCLEOTIDE SEQUENCE [LARGE SCALE GENOMIC DNA]</scope>
    <source>
        <strain evidence="8">P4B,CCM 7963,CECT 7998,DSM 25260,IBRC-M 10614,KCTC 13821</strain>
    </source>
</reference>
<evidence type="ECO:0000256" key="1">
    <source>
        <dbReference type="ARBA" id="ARBA00022741"/>
    </source>
</evidence>
<evidence type="ECO:0000256" key="4">
    <source>
        <dbReference type="ARBA" id="ARBA00034320"/>
    </source>
</evidence>
<dbReference type="Proteomes" id="UP000199017">
    <property type="component" value="Unassembled WGS sequence"/>
</dbReference>
<evidence type="ECO:0000313" key="7">
    <source>
        <dbReference type="EMBL" id="SDH50339.1"/>
    </source>
</evidence>
<dbReference type="SMART" id="SM00833">
    <property type="entry name" value="CobW_C"/>
    <property type="match status" value="1"/>
</dbReference>
<dbReference type="EMBL" id="FNDU01000001">
    <property type="protein sequence ID" value="SDH50339.1"/>
    <property type="molecule type" value="Genomic_DNA"/>
</dbReference>
<dbReference type="InterPro" id="IPR036627">
    <property type="entry name" value="CobW-likC_sf"/>
</dbReference>
<feature type="domain" description="CobW C-terminal" evidence="6">
    <location>
        <begin position="258"/>
        <end position="374"/>
    </location>
</feature>
<dbReference type="Gene3D" id="3.30.1220.10">
    <property type="entry name" value="CobW-like, C-terminal domain"/>
    <property type="match status" value="1"/>
</dbReference>
<dbReference type="GO" id="GO:0000166">
    <property type="term" value="F:nucleotide binding"/>
    <property type="evidence" value="ECO:0007669"/>
    <property type="project" value="UniProtKB-KW"/>
</dbReference>
<name>A0A1G8CYZ4_9BACI</name>
<dbReference type="PANTHER" id="PTHR43603">
    <property type="entry name" value="COBW DOMAIN-CONTAINING PROTEIN DDB_G0274527"/>
    <property type="match status" value="1"/>
</dbReference>
<dbReference type="Gene3D" id="3.40.50.300">
    <property type="entry name" value="P-loop containing nucleotide triphosphate hydrolases"/>
    <property type="match status" value="1"/>
</dbReference>
<keyword evidence="8" id="KW-1185">Reference proteome</keyword>
<dbReference type="OrthoDB" id="9808822at2"/>
<dbReference type="InterPro" id="IPR051927">
    <property type="entry name" value="Zn_Chap_cDPG_Synth"/>
</dbReference>
<evidence type="ECO:0000256" key="2">
    <source>
        <dbReference type="ARBA" id="ARBA00022801"/>
    </source>
</evidence>
<evidence type="ECO:0000256" key="5">
    <source>
        <dbReference type="ARBA" id="ARBA00049117"/>
    </source>
</evidence>
<dbReference type="STRING" id="930129.SAMN05216352_101486"/>
<evidence type="ECO:0000313" key="8">
    <source>
        <dbReference type="Proteomes" id="UP000199017"/>
    </source>
</evidence>
<keyword evidence="2" id="KW-0378">Hydrolase</keyword>
<dbReference type="Pfam" id="PF07683">
    <property type="entry name" value="CobW_C"/>
    <property type="match status" value="1"/>
</dbReference>
<dbReference type="AlphaFoldDB" id="A0A1G8CYZ4"/>
<gene>
    <name evidence="7" type="ORF">SAMN05216352_101486</name>
</gene>
<dbReference type="RefSeq" id="WP_091580359.1">
    <property type="nucleotide sequence ID" value="NZ_FNDU01000001.1"/>
</dbReference>
<dbReference type="PANTHER" id="PTHR43603:SF3">
    <property type="entry name" value="ZINC CHAPERONE YCIC"/>
    <property type="match status" value="1"/>
</dbReference>
<comment type="similarity">
    <text evidence="4">Belongs to the SIMIBI class G3E GTPase family. ZNG1 subfamily.</text>
</comment>
<dbReference type="CDD" id="cd03112">
    <property type="entry name" value="CobW-like"/>
    <property type="match status" value="1"/>
</dbReference>
<comment type="catalytic activity">
    <reaction evidence="5">
        <text>GTP + H2O = GDP + phosphate + H(+)</text>
        <dbReference type="Rhea" id="RHEA:19669"/>
        <dbReference type="ChEBI" id="CHEBI:15377"/>
        <dbReference type="ChEBI" id="CHEBI:15378"/>
        <dbReference type="ChEBI" id="CHEBI:37565"/>
        <dbReference type="ChEBI" id="CHEBI:43474"/>
        <dbReference type="ChEBI" id="CHEBI:58189"/>
    </reaction>
    <physiologicalReaction direction="left-to-right" evidence="5">
        <dbReference type="Rhea" id="RHEA:19670"/>
    </physiologicalReaction>
</comment>